<comment type="caution">
    <text evidence="1">The sequence shown here is derived from an EMBL/GenBank/DDBJ whole genome shotgun (WGS) entry which is preliminary data.</text>
</comment>
<dbReference type="PANTHER" id="PTHR43393:SF3">
    <property type="entry name" value="LYSINE DECARBOXYLASE-LIKE PROTEIN"/>
    <property type="match status" value="1"/>
</dbReference>
<dbReference type="Gene3D" id="3.40.50.450">
    <property type="match status" value="1"/>
</dbReference>
<dbReference type="GO" id="GO:0008168">
    <property type="term" value="F:methyltransferase activity"/>
    <property type="evidence" value="ECO:0007669"/>
    <property type="project" value="UniProtKB-KW"/>
</dbReference>
<gene>
    <name evidence="1" type="ORF">KC675_03465</name>
</gene>
<dbReference type="GO" id="GO:0005829">
    <property type="term" value="C:cytosol"/>
    <property type="evidence" value="ECO:0007669"/>
    <property type="project" value="TreeGrafter"/>
</dbReference>
<dbReference type="SUPFAM" id="SSF102405">
    <property type="entry name" value="MCP/YpsA-like"/>
    <property type="match status" value="1"/>
</dbReference>
<dbReference type="EMBL" id="JAGQLL010000040">
    <property type="protein sequence ID" value="MCA9380211.1"/>
    <property type="molecule type" value="Genomic_DNA"/>
</dbReference>
<accession>A0A955I9D1</accession>
<dbReference type="CDD" id="cd02440">
    <property type="entry name" value="AdoMet_MTases"/>
    <property type="match status" value="1"/>
</dbReference>
<protein>
    <submittedName>
        <fullName evidence="1">Methyltransferase domain-containing protein</fullName>
    </submittedName>
</protein>
<dbReference type="AlphaFoldDB" id="A0A955I9D1"/>
<dbReference type="InterPro" id="IPR052341">
    <property type="entry name" value="LOG_family_nucleotidases"/>
</dbReference>
<keyword evidence="1" id="KW-0808">Transferase</keyword>
<evidence type="ECO:0000313" key="2">
    <source>
        <dbReference type="Proteomes" id="UP000745577"/>
    </source>
</evidence>
<dbReference type="InterPro" id="IPR029063">
    <property type="entry name" value="SAM-dependent_MTases_sf"/>
</dbReference>
<dbReference type="Pfam" id="PF13489">
    <property type="entry name" value="Methyltransf_23"/>
    <property type="match status" value="1"/>
</dbReference>
<dbReference type="InterPro" id="IPR041164">
    <property type="entry name" value="LDcluster4"/>
</dbReference>
<sequence length="411" mass="46196">MSDKPGKRLLNNITFFGDSAIPEESTIYKDVWNAAQCLAKNGYTIVNGGGPGVMKAATDGAESVNGNTIAIYWQPKLASFFEGRNLANVTDEYETASNYMTRTLGLIEKGDAYLVCKGGTGTVSEFGMVWALAKLYYGCHKPVILYGDFWDPIVESLQSNLNIDETELAVLYQANTPEQILTILEKHELKIGNCADKQVSGDESAFILSPRHLTNIVAYDQEASSYDEQFAGKPVSHLQLDEFFSLVHPPAKVLDLGTGFGQDAKYLSTKYTVTGVEISPKSAMIAKFENPNMELIVDDMVKYDFGNEKYKGIWARNSLHHIEEQYQDLVFKKAYDALVDDGIFYLVVREGDGEKVEVDERGYQKIEKFYHLYTKEEIFNRAQKAGFTVEKLETVVRSHKWLNIILRKKAK</sequence>
<evidence type="ECO:0000313" key="1">
    <source>
        <dbReference type="EMBL" id="MCA9380211.1"/>
    </source>
</evidence>
<organism evidence="1 2">
    <name type="scientific">Candidatus Dojkabacteria bacterium</name>
    <dbReference type="NCBI Taxonomy" id="2099670"/>
    <lineage>
        <taxon>Bacteria</taxon>
        <taxon>Candidatus Dojkabacteria</taxon>
    </lineage>
</organism>
<dbReference type="Pfam" id="PF18306">
    <property type="entry name" value="LDcluster4"/>
    <property type="match status" value="1"/>
</dbReference>
<dbReference type="GO" id="GO:0032259">
    <property type="term" value="P:methylation"/>
    <property type="evidence" value="ECO:0007669"/>
    <property type="project" value="UniProtKB-KW"/>
</dbReference>
<reference evidence="1" key="1">
    <citation type="submission" date="2020-04" db="EMBL/GenBank/DDBJ databases">
        <authorList>
            <person name="Zhang T."/>
        </authorList>
    </citation>
    <scope>NUCLEOTIDE SEQUENCE</scope>
    <source>
        <strain evidence="1">HKST-UBA15</strain>
    </source>
</reference>
<dbReference type="PANTHER" id="PTHR43393">
    <property type="entry name" value="CYTOKININ RIBOSIDE 5'-MONOPHOSPHATE PHOSPHORIBOHYDROLASE"/>
    <property type="match status" value="1"/>
</dbReference>
<dbReference type="SUPFAM" id="SSF53335">
    <property type="entry name" value="S-adenosyl-L-methionine-dependent methyltransferases"/>
    <property type="match status" value="1"/>
</dbReference>
<keyword evidence="1" id="KW-0489">Methyltransferase</keyword>
<proteinExistence type="predicted"/>
<reference evidence="1" key="2">
    <citation type="journal article" date="2021" name="Microbiome">
        <title>Successional dynamics and alternative stable states in a saline activated sludge microbial community over 9 years.</title>
        <authorList>
            <person name="Wang Y."/>
            <person name="Ye J."/>
            <person name="Ju F."/>
            <person name="Liu L."/>
            <person name="Boyd J.A."/>
            <person name="Deng Y."/>
            <person name="Parks D.H."/>
            <person name="Jiang X."/>
            <person name="Yin X."/>
            <person name="Woodcroft B.J."/>
            <person name="Tyson G.W."/>
            <person name="Hugenholtz P."/>
            <person name="Polz M.F."/>
            <person name="Zhang T."/>
        </authorList>
    </citation>
    <scope>NUCLEOTIDE SEQUENCE</scope>
    <source>
        <strain evidence="1">HKST-UBA15</strain>
    </source>
</reference>
<dbReference type="Proteomes" id="UP000745577">
    <property type="component" value="Unassembled WGS sequence"/>
</dbReference>
<dbReference type="Gene3D" id="3.40.50.150">
    <property type="entry name" value="Vaccinia Virus protein VP39"/>
    <property type="match status" value="1"/>
</dbReference>
<name>A0A955I9D1_9BACT</name>